<comment type="subcellular location">
    <subcellularLocation>
        <location evidence="1">Nucleus</location>
    </subcellularLocation>
</comment>
<protein>
    <submittedName>
        <fullName evidence="12">(thale cress) hypothetical protein</fullName>
    </submittedName>
</protein>
<keyword evidence="3" id="KW-0238">DNA-binding</keyword>
<dbReference type="CDD" id="cd22908">
    <property type="entry name" value="HFD_NFYC-like"/>
    <property type="match status" value="1"/>
</dbReference>
<organism evidence="11 13">
    <name type="scientific">Arabidopsis thaliana</name>
    <name type="common">Mouse-ear cress</name>
    <dbReference type="NCBI Taxonomy" id="3702"/>
    <lineage>
        <taxon>Eukaryota</taxon>
        <taxon>Viridiplantae</taxon>
        <taxon>Streptophyta</taxon>
        <taxon>Embryophyta</taxon>
        <taxon>Tracheophyta</taxon>
        <taxon>Spermatophyta</taxon>
        <taxon>Magnoliopsida</taxon>
        <taxon>eudicotyledons</taxon>
        <taxon>Gunneridae</taxon>
        <taxon>Pentapetalae</taxon>
        <taxon>rosids</taxon>
        <taxon>malvids</taxon>
        <taxon>Brassicales</taxon>
        <taxon>Brassicaceae</taxon>
        <taxon>Camelineae</taxon>
        <taxon>Arabidopsis</taxon>
    </lineage>
</organism>
<keyword evidence="4" id="KW-0010">Activator</keyword>
<evidence type="ECO:0000313" key="11">
    <source>
        <dbReference type="EMBL" id="CAA0406057.1"/>
    </source>
</evidence>
<evidence type="ECO:0000256" key="5">
    <source>
        <dbReference type="ARBA" id="ARBA00023163"/>
    </source>
</evidence>
<evidence type="ECO:0000256" key="4">
    <source>
        <dbReference type="ARBA" id="ARBA00023159"/>
    </source>
</evidence>
<dbReference type="PANTHER" id="PTHR10252:SF124">
    <property type="entry name" value="NUCLEAR TRANSCRIPTION FACTOR Y SUBUNIT C-10"/>
    <property type="match status" value="1"/>
</dbReference>
<dbReference type="SUPFAM" id="SSF47113">
    <property type="entry name" value="Histone-fold"/>
    <property type="match status" value="1"/>
</dbReference>
<evidence type="ECO:0000259" key="10">
    <source>
        <dbReference type="Pfam" id="PF00808"/>
    </source>
</evidence>
<dbReference type="EMBL" id="LR881470">
    <property type="protein sequence ID" value="CAD5333356.1"/>
    <property type="molecule type" value="Genomic_DNA"/>
</dbReference>
<sequence>MVRPIIATSSVNPNPSMEEPCVMMEHVEPYVHNVRQTHDQRRIVCPTDHERHLLNQDLEMFWAHHNSIGLHDKLDLPLARIKKIMKSNPQVKMVTSESHVLLAKACEIFIEEVTLRAWRQTQSCSRNTIQSCDIKNALKNSVIYDELNDLVSFEQHSVIHQEVPHDVVHQQVFTSANVNVPTMKDPIDIDQIQLQCLYYLTTEHFIDIGEFELDSKYKVNFFEPL</sequence>
<gene>
    <name evidence="12" type="ORF">AT9943_LOCUS20716</name>
    <name evidence="11" type="ORF">C24_LOCUS23802</name>
</gene>
<dbReference type="Pfam" id="PF00808">
    <property type="entry name" value="CBFD_NFYB_HMF"/>
    <property type="match status" value="1"/>
</dbReference>
<keyword evidence="2" id="KW-0805">Transcription regulation</keyword>
<comment type="similarity">
    <text evidence="8">Belongs to the NFYC/HAP5 subunit family.</text>
</comment>
<dbReference type="FunFam" id="1.10.20.10:FF:000062">
    <property type="entry name" value="Nuclear transcription factor Y subunit C"/>
    <property type="match status" value="1"/>
</dbReference>
<dbReference type="Gene3D" id="1.10.20.10">
    <property type="entry name" value="Histone, subunit A"/>
    <property type="match status" value="1"/>
</dbReference>
<keyword evidence="6" id="KW-0539">Nucleus</keyword>
<dbReference type="OrthoDB" id="1272441at2759"/>
<feature type="domain" description="Transcription factor CBF/NF-Y/archaeal histone" evidence="10">
    <location>
        <begin position="75"/>
        <end position="138"/>
    </location>
</feature>
<evidence type="ECO:0000256" key="2">
    <source>
        <dbReference type="ARBA" id="ARBA00023015"/>
    </source>
</evidence>
<proteinExistence type="inferred from homology"/>
<dbReference type="AlphaFoldDB" id="A0A5S9Y9G8"/>
<name>A0A5S9Y9G8_ARATH</name>
<dbReference type="InterPro" id="IPR050568">
    <property type="entry name" value="Transcr_DNA_Rep_Reg"/>
</dbReference>
<dbReference type="Proteomes" id="UP000434276">
    <property type="component" value="Unassembled WGS sequence"/>
</dbReference>
<dbReference type="InterPro" id="IPR003958">
    <property type="entry name" value="CBFA_NFYB_domain"/>
</dbReference>
<evidence type="ECO:0000256" key="6">
    <source>
        <dbReference type="ARBA" id="ARBA00023242"/>
    </source>
</evidence>
<dbReference type="GO" id="GO:0003677">
    <property type="term" value="F:DNA binding"/>
    <property type="evidence" value="ECO:0007669"/>
    <property type="project" value="UniProtKB-KW"/>
</dbReference>
<comment type="function">
    <text evidence="9">Stimulates the transcription of various genes by recognizing and binding to a CCAAT motif in promoters.</text>
</comment>
<evidence type="ECO:0000256" key="3">
    <source>
        <dbReference type="ARBA" id="ARBA00023125"/>
    </source>
</evidence>
<dbReference type="GO" id="GO:0046982">
    <property type="term" value="F:protein heterodimerization activity"/>
    <property type="evidence" value="ECO:0007669"/>
    <property type="project" value="InterPro"/>
</dbReference>
<reference evidence="12 14" key="2">
    <citation type="submission" date="2020-09" db="EMBL/GenBank/DDBJ databases">
        <authorList>
            <person name="Ashkenazy H."/>
        </authorList>
    </citation>
    <scope>NUCLEOTIDE SEQUENCE [LARGE SCALE GENOMIC DNA]</scope>
    <source>
        <strain evidence="14">cv. Cdm-0</strain>
    </source>
</reference>
<keyword evidence="5" id="KW-0804">Transcription</keyword>
<evidence type="ECO:0000313" key="14">
    <source>
        <dbReference type="Proteomes" id="UP000516314"/>
    </source>
</evidence>
<evidence type="ECO:0000256" key="7">
    <source>
        <dbReference type="ARBA" id="ARBA00025911"/>
    </source>
</evidence>
<comment type="subunit">
    <text evidence="7">Heterotrimeric transcription factor composed of three components, NF-YA, NF-YB and NF-YC. NF-YB and NF-YC must interact and dimerize for NF-YA association and DNA binding.</text>
</comment>
<evidence type="ECO:0000256" key="9">
    <source>
        <dbReference type="ARBA" id="ARBA00059992"/>
    </source>
</evidence>
<evidence type="ECO:0000313" key="12">
    <source>
        <dbReference type="EMBL" id="CAD5333356.1"/>
    </source>
</evidence>
<evidence type="ECO:0000313" key="13">
    <source>
        <dbReference type="Proteomes" id="UP000434276"/>
    </source>
</evidence>
<dbReference type="ExpressionAtlas" id="A0A5S9Y9G8">
    <property type="expression patterns" value="baseline and differential"/>
</dbReference>
<dbReference type="PANTHER" id="PTHR10252">
    <property type="entry name" value="HISTONE-LIKE TRANSCRIPTION FACTOR CCAAT-RELATED"/>
    <property type="match status" value="1"/>
</dbReference>
<evidence type="ECO:0000256" key="1">
    <source>
        <dbReference type="ARBA" id="ARBA00004123"/>
    </source>
</evidence>
<reference evidence="11 13" key="1">
    <citation type="submission" date="2019-12" db="EMBL/GenBank/DDBJ databases">
        <authorList>
            <person name="Jiao W.-B."/>
            <person name="Schneeberger K."/>
        </authorList>
    </citation>
    <scope>NUCLEOTIDE SEQUENCE [LARGE SCALE GENOMIC DNA]</scope>
    <source>
        <strain evidence="13">cv. C24</strain>
    </source>
</reference>
<dbReference type="EMBL" id="CACSHJ010000096">
    <property type="protein sequence ID" value="CAA0406057.1"/>
    <property type="molecule type" value="Genomic_DNA"/>
</dbReference>
<accession>A0A5S9Y9G8</accession>
<evidence type="ECO:0000256" key="8">
    <source>
        <dbReference type="ARBA" id="ARBA00038129"/>
    </source>
</evidence>
<dbReference type="GO" id="GO:0005634">
    <property type="term" value="C:nucleus"/>
    <property type="evidence" value="ECO:0007669"/>
    <property type="project" value="UniProtKB-SubCell"/>
</dbReference>
<dbReference type="Proteomes" id="UP000516314">
    <property type="component" value="Chromosome 5"/>
</dbReference>
<dbReference type="InterPro" id="IPR009072">
    <property type="entry name" value="Histone-fold"/>
</dbReference>